<dbReference type="EMBL" id="CP094534">
    <property type="protein sequence ID" value="UOE34071.1"/>
    <property type="molecule type" value="Genomic_DNA"/>
</dbReference>
<name>A0ABY4B4J0_9BACT</name>
<feature type="domain" description="GAF" evidence="1">
    <location>
        <begin position="29"/>
        <end position="173"/>
    </location>
</feature>
<dbReference type="RefSeq" id="WP_243514746.1">
    <property type="nucleotide sequence ID" value="NZ_CP094534.1"/>
</dbReference>
<evidence type="ECO:0000313" key="3">
    <source>
        <dbReference type="Proteomes" id="UP000831390"/>
    </source>
</evidence>
<dbReference type="SUPFAM" id="SSF55781">
    <property type="entry name" value="GAF domain-like"/>
    <property type="match status" value="1"/>
</dbReference>
<dbReference type="InterPro" id="IPR003018">
    <property type="entry name" value="GAF"/>
</dbReference>
<evidence type="ECO:0000259" key="1">
    <source>
        <dbReference type="SMART" id="SM00065"/>
    </source>
</evidence>
<proteinExistence type="predicted"/>
<dbReference type="PANTHER" id="PTHR43102">
    <property type="entry name" value="SLR1143 PROTEIN"/>
    <property type="match status" value="1"/>
</dbReference>
<dbReference type="InterPro" id="IPR029016">
    <property type="entry name" value="GAF-like_dom_sf"/>
</dbReference>
<dbReference type="Gene3D" id="3.30.450.40">
    <property type="match status" value="1"/>
</dbReference>
<sequence>MNPFLSSLLPADDEVRVRALDRYQLLDARSEKVLDDVVAATARLFGVSNAMLSIVEKDTVLVKAPYNLPAPIERVPREQSVCSATILQDDTTVFEDVEKTGVPGVDLTLVRQLGLHFYAGHNLRTPDGHNLGTLCILDGPPRRFTPAERSLLSRLAAVVMRLLELRRVLGPHTGLTASLWEIVYRAIGEQLKRLTDLAQRIGPATGRQLSPAAAQEAGAIVGIIDQFLASTLQRR</sequence>
<evidence type="ECO:0000313" key="2">
    <source>
        <dbReference type="EMBL" id="UOE34071.1"/>
    </source>
</evidence>
<dbReference type="PANTHER" id="PTHR43102:SF2">
    <property type="entry name" value="GAF DOMAIN-CONTAINING PROTEIN"/>
    <property type="match status" value="1"/>
</dbReference>
<keyword evidence="3" id="KW-1185">Reference proteome</keyword>
<dbReference type="SMART" id="SM00065">
    <property type="entry name" value="GAF"/>
    <property type="match status" value="1"/>
</dbReference>
<organism evidence="2 3">
    <name type="scientific">Hymenobacter monticola</name>
    <dbReference type="NCBI Taxonomy" id="1705399"/>
    <lineage>
        <taxon>Bacteria</taxon>
        <taxon>Pseudomonadati</taxon>
        <taxon>Bacteroidota</taxon>
        <taxon>Cytophagia</taxon>
        <taxon>Cytophagales</taxon>
        <taxon>Hymenobacteraceae</taxon>
        <taxon>Hymenobacter</taxon>
    </lineage>
</organism>
<reference evidence="2 3" key="1">
    <citation type="submission" date="2022-03" db="EMBL/GenBank/DDBJ databases">
        <title>Hymenobactersp. isolated from the air.</title>
        <authorList>
            <person name="Won M."/>
            <person name="Kwon S.-W."/>
        </authorList>
    </citation>
    <scope>NUCLEOTIDE SEQUENCE [LARGE SCALE GENOMIC DNA]</scope>
    <source>
        <strain evidence="2 3">KACC 22596</strain>
    </source>
</reference>
<protein>
    <submittedName>
        <fullName evidence="2">GAF domain-containing protein</fullName>
    </submittedName>
</protein>
<dbReference type="Proteomes" id="UP000831390">
    <property type="component" value="Chromosome"/>
</dbReference>
<dbReference type="Pfam" id="PF01590">
    <property type="entry name" value="GAF"/>
    <property type="match status" value="1"/>
</dbReference>
<gene>
    <name evidence="2" type="ORF">MTP16_00110</name>
</gene>
<accession>A0ABY4B4J0</accession>